<comment type="caution">
    <text evidence="2">The sequence shown here is derived from an EMBL/GenBank/DDBJ whole genome shotgun (WGS) entry which is preliminary data.</text>
</comment>
<feature type="transmembrane region" description="Helical" evidence="1">
    <location>
        <begin position="153"/>
        <end position="172"/>
    </location>
</feature>
<dbReference type="Proteomes" id="UP000644610">
    <property type="component" value="Unassembled WGS sequence"/>
</dbReference>
<keyword evidence="1" id="KW-0472">Membrane</keyword>
<dbReference type="EMBL" id="BOOQ01000072">
    <property type="protein sequence ID" value="GII51448.1"/>
    <property type="molecule type" value="Genomic_DNA"/>
</dbReference>
<evidence type="ECO:0000256" key="1">
    <source>
        <dbReference type="SAM" id="Phobius"/>
    </source>
</evidence>
<keyword evidence="3" id="KW-1185">Reference proteome</keyword>
<feature type="transmembrane region" description="Helical" evidence="1">
    <location>
        <begin position="89"/>
        <end position="108"/>
    </location>
</feature>
<feature type="transmembrane region" description="Helical" evidence="1">
    <location>
        <begin position="220"/>
        <end position="238"/>
    </location>
</feature>
<protein>
    <submittedName>
        <fullName evidence="2">Uncharacterized protein</fullName>
    </submittedName>
</protein>
<name>A0A8J3USV2_9ACTN</name>
<keyword evidence="1" id="KW-0812">Transmembrane</keyword>
<sequence length="243" mass="25479">MPMADESALSADIARQVFSTTEHLTRRVRQAQRGTWFPLALLGLVVVAAAPFYRLGRHAVTCDPALGARGGVEIIYRGTCVQVVGWPAGVYWISAFVLAYAAIAAFYVHRARSRGVGARILPYVGAGVAVGLVFGVLSGWAQQLNLAGMSPSGPVAVGLVPLISISLALFVLARVERSWAVLSFAVGYLVVTLLACGIGTRNLGLHIDTSVSPTWSFLPALAVTGGVLLLGGAGFALAERRHA</sequence>
<organism evidence="2 3">
    <name type="scientific">Planotetraspora silvatica</name>
    <dbReference type="NCBI Taxonomy" id="234614"/>
    <lineage>
        <taxon>Bacteria</taxon>
        <taxon>Bacillati</taxon>
        <taxon>Actinomycetota</taxon>
        <taxon>Actinomycetes</taxon>
        <taxon>Streptosporangiales</taxon>
        <taxon>Streptosporangiaceae</taxon>
        <taxon>Planotetraspora</taxon>
    </lineage>
</organism>
<evidence type="ECO:0000313" key="2">
    <source>
        <dbReference type="EMBL" id="GII51448.1"/>
    </source>
</evidence>
<proteinExistence type="predicted"/>
<dbReference type="AlphaFoldDB" id="A0A8J3USV2"/>
<reference evidence="2" key="1">
    <citation type="submission" date="2021-01" db="EMBL/GenBank/DDBJ databases">
        <title>Whole genome shotgun sequence of Planotetraspora silvatica NBRC 100141.</title>
        <authorList>
            <person name="Komaki H."/>
            <person name="Tamura T."/>
        </authorList>
    </citation>
    <scope>NUCLEOTIDE SEQUENCE</scope>
    <source>
        <strain evidence="2">NBRC 100141</strain>
    </source>
</reference>
<accession>A0A8J3USV2</accession>
<gene>
    <name evidence="2" type="ORF">Psi02_78720</name>
</gene>
<evidence type="ECO:0000313" key="3">
    <source>
        <dbReference type="Proteomes" id="UP000644610"/>
    </source>
</evidence>
<feature type="transmembrane region" description="Helical" evidence="1">
    <location>
        <begin position="120"/>
        <end position="141"/>
    </location>
</feature>
<feature type="transmembrane region" description="Helical" evidence="1">
    <location>
        <begin position="179"/>
        <end position="200"/>
    </location>
</feature>
<feature type="transmembrane region" description="Helical" evidence="1">
    <location>
        <begin position="36"/>
        <end position="53"/>
    </location>
</feature>
<keyword evidence="1" id="KW-1133">Transmembrane helix</keyword>